<proteinExistence type="inferred from homology"/>
<evidence type="ECO:0000256" key="7">
    <source>
        <dbReference type="SAM" id="Coils"/>
    </source>
</evidence>
<dbReference type="GO" id="GO:0015031">
    <property type="term" value="P:protein transport"/>
    <property type="evidence" value="ECO:0007669"/>
    <property type="project" value="UniProtKB-KW"/>
</dbReference>
<feature type="compositionally biased region" description="Acidic residues" evidence="8">
    <location>
        <begin position="241"/>
        <end position="251"/>
    </location>
</feature>
<evidence type="ECO:0000256" key="4">
    <source>
        <dbReference type="ARBA" id="ARBA00022927"/>
    </source>
</evidence>
<feature type="region of interest" description="Disordered" evidence="8">
    <location>
        <begin position="240"/>
        <end position="261"/>
    </location>
</feature>
<dbReference type="InterPro" id="IPR012977">
    <property type="entry name" value="SDA1_N"/>
</dbReference>
<evidence type="ECO:0000313" key="12">
    <source>
        <dbReference type="Proteomes" id="UP000095287"/>
    </source>
</evidence>
<feature type="compositionally biased region" description="Basic and acidic residues" evidence="8">
    <location>
        <begin position="764"/>
        <end position="773"/>
    </location>
</feature>
<feature type="compositionally biased region" description="Basic and acidic residues" evidence="8">
    <location>
        <begin position="252"/>
        <end position="261"/>
    </location>
</feature>
<dbReference type="SUPFAM" id="SSF48371">
    <property type="entry name" value="ARM repeat"/>
    <property type="match status" value="1"/>
</dbReference>
<name>A0A1I7ZEB1_9BILA</name>
<feature type="domain" description="SDA1 N-terminal" evidence="10">
    <location>
        <begin position="71"/>
        <end position="446"/>
    </location>
</feature>
<comment type="similarity">
    <text evidence="1 6">Belongs to the SDA1 family.</text>
</comment>
<feature type="domain" description="SDA1 C-terminal" evidence="11">
    <location>
        <begin position="737"/>
        <end position="780"/>
    </location>
</feature>
<reference evidence="13" key="1">
    <citation type="submission" date="2016-11" db="UniProtKB">
        <authorList>
            <consortium name="WormBaseParasite"/>
        </authorList>
    </citation>
    <scope>IDENTIFICATION</scope>
</reference>
<dbReference type="PANTHER" id="PTHR12730:SF0">
    <property type="entry name" value="PROTEIN SDA1 HOMOLOG"/>
    <property type="match status" value="1"/>
</dbReference>
<dbReference type="GO" id="GO:0000055">
    <property type="term" value="P:ribosomal large subunit export from nucleus"/>
    <property type="evidence" value="ECO:0007669"/>
    <property type="project" value="UniProtKB-UniRule"/>
</dbReference>
<keyword evidence="7" id="KW-0175">Coiled coil</keyword>
<dbReference type="AlphaFoldDB" id="A0A1I7ZEB1"/>
<dbReference type="Pfam" id="PF21638">
    <property type="entry name" value="SDA1_C"/>
    <property type="match status" value="1"/>
</dbReference>
<dbReference type="GO" id="GO:0042273">
    <property type="term" value="P:ribosomal large subunit biogenesis"/>
    <property type="evidence" value="ECO:0007669"/>
    <property type="project" value="UniProtKB-UniRule"/>
</dbReference>
<dbReference type="Proteomes" id="UP000095287">
    <property type="component" value="Unplaced"/>
</dbReference>
<feature type="region of interest" description="Disordered" evidence="8">
    <location>
        <begin position="717"/>
        <end position="785"/>
    </location>
</feature>
<evidence type="ECO:0000256" key="8">
    <source>
        <dbReference type="SAM" id="MobiDB-lite"/>
    </source>
</evidence>
<accession>A0A1I7ZEB1</accession>
<evidence type="ECO:0000259" key="11">
    <source>
        <dbReference type="Pfam" id="PF21638"/>
    </source>
</evidence>
<keyword evidence="3 6" id="KW-0690">Ribosome biogenesis</keyword>
<dbReference type="InterPro" id="IPR048292">
    <property type="entry name" value="SDA1_C"/>
</dbReference>
<evidence type="ECO:0000256" key="5">
    <source>
        <dbReference type="ARBA" id="ARBA00023242"/>
    </source>
</evidence>
<keyword evidence="12" id="KW-1185">Reference proteome</keyword>
<feature type="compositionally biased region" description="Acidic residues" evidence="8">
    <location>
        <begin position="535"/>
        <end position="601"/>
    </location>
</feature>
<keyword evidence="5 6" id="KW-0539">Nucleus</keyword>
<feature type="domain" description="SDA1 middle" evidence="9">
    <location>
        <begin position="548"/>
        <end position="719"/>
    </location>
</feature>
<protein>
    <recommendedName>
        <fullName evidence="6">Protein SDA1</fullName>
    </recommendedName>
</protein>
<sequence length="785" mass="90305">MSSLTTAAHERFYLRDKGLCVLQELIRKDPESYKEEFVEQFHHFVQTAKLIHLQPSQHQMDIQPLLELVTFLASVGFNYIEEAKQFAETMIDLLKQQGSGLDSSIRMSFCKALIALRSRNIVDTVALFELFFELIRCEDKHLRKFVFDSMVGILHKMHKVAGGEAAKWRGKTKSYIFGRLKDSRGVVARTAQLILVDGFRRGYWRDNVTANALADLCFHKVVKLQVTSLKFFLGSQKDEQGLEEDSDDDEEGGKQEDPKSLKEITTAFRHSKKTKKKVKQFEEAKKALTKEKKKKKDSNAKLCNLAAIQLLYDAQQFIDRLYGMLEGKKNEKFEVRMLQMALCARVIGIHKLQTLGYYSYLHRYLQPKQREVTRILLYAAQACHEFVPPDIVEQVVRVIAQNFVSDRNSPEAMTVGLNAIREIYANCPFAATEEMVTDLTEYKTYKNKNVSMAARGLITFFRSVNPKLLHRKDRGKPTNAASLVDKAQLEFGADGATDYVPGAECLSETEPDPADEEDAELDSDDDGWVDMPDYSGDEGAPEADEDDDESDEEDDDEDVDDEEGEDEEEEEDDDEEEEELGSEIELEDGDEEEDEEGDEEEAKSVEKPKSKGKLKSERRAEREKEKKELVEKAKQISEVRILTDADFRKIQAHKIRQQMATEKKGVKRRNDDIKLDDELAEKIAKRETGDGLPRLNDIEHFHKRKKHNKEDRLAAVQEGREGREAFNKPKQKGPHVGRTNRELAKRKNFQMVKQKVRGKNRQRSFKDQQESLRKYLLRQSGRKPR</sequence>
<feature type="coiled-coil region" evidence="7">
    <location>
        <begin position="271"/>
        <end position="301"/>
    </location>
</feature>
<comment type="subcellular location">
    <subcellularLocation>
        <location evidence="6">Nucleus</location>
        <location evidence="6">Nucleolus</location>
    </subcellularLocation>
</comment>
<feature type="region of interest" description="Disordered" evidence="8">
    <location>
        <begin position="499"/>
        <end position="632"/>
    </location>
</feature>
<feature type="compositionally biased region" description="Basic and acidic residues" evidence="8">
    <location>
        <begin position="717"/>
        <end position="727"/>
    </location>
</feature>
<comment type="function">
    <text evidence="6">Required for 60S pre-ribosomal subunits export to the cytoplasm.</text>
</comment>
<dbReference type="InterPro" id="IPR027312">
    <property type="entry name" value="Sda1"/>
</dbReference>
<keyword evidence="2 6" id="KW-0813">Transport</keyword>
<dbReference type="InterPro" id="IPR016024">
    <property type="entry name" value="ARM-type_fold"/>
</dbReference>
<organism evidence="12 13">
    <name type="scientific">Steinernema glaseri</name>
    <dbReference type="NCBI Taxonomy" id="37863"/>
    <lineage>
        <taxon>Eukaryota</taxon>
        <taxon>Metazoa</taxon>
        <taxon>Ecdysozoa</taxon>
        <taxon>Nematoda</taxon>
        <taxon>Chromadorea</taxon>
        <taxon>Rhabditida</taxon>
        <taxon>Tylenchina</taxon>
        <taxon>Panagrolaimomorpha</taxon>
        <taxon>Strongyloidoidea</taxon>
        <taxon>Steinernematidae</taxon>
        <taxon>Steinernema</taxon>
    </lineage>
</organism>
<evidence type="ECO:0000313" key="13">
    <source>
        <dbReference type="WBParaSite" id="L893_g25589.t1"/>
    </source>
</evidence>
<keyword evidence="4 6" id="KW-0653">Protein transport</keyword>
<dbReference type="PANTHER" id="PTHR12730">
    <property type="entry name" value="HSDA/SDA1-RELATED"/>
    <property type="match status" value="1"/>
</dbReference>
<feature type="compositionally biased region" description="Basic and acidic residues" evidence="8">
    <location>
        <begin position="602"/>
        <end position="632"/>
    </location>
</feature>
<evidence type="ECO:0000256" key="2">
    <source>
        <dbReference type="ARBA" id="ARBA00022448"/>
    </source>
</evidence>
<evidence type="ECO:0000256" key="6">
    <source>
        <dbReference type="RuleBase" id="RU365057"/>
    </source>
</evidence>
<evidence type="ECO:0000259" key="9">
    <source>
        <dbReference type="Pfam" id="PF05285"/>
    </source>
</evidence>
<feature type="compositionally biased region" description="Acidic residues" evidence="8">
    <location>
        <begin position="507"/>
        <end position="528"/>
    </location>
</feature>
<dbReference type="Pfam" id="PF08158">
    <property type="entry name" value="SDA1_HEAT"/>
    <property type="match status" value="1"/>
</dbReference>
<feature type="compositionally biased region" description="Basic residues" evidence="8">
    <location>
        <begin position="746"/>
        <end position="763"/>
    </location>
</feature>
<evidence type="ECO:0000259" key="10">
    <source>
        <dbReference type="Pfam" id="PF08158"/>
    </source>
</evidence>
<dbReference type="Pfam" id="PF05285">
    <property type="entry name" value="SDA1_dom"/>
    <property type="match status" value="1"/>
</dbReference>
<evidence type="ECO:0000256" key="3">
    <source>
        <dbReference type="ARBA" id="ARBA00022517"/>
    </source>
</evidence>
<evidence type="ECO:0000256" key="1">
    <source>
        <dbReference type="ARBA" id="ARBA00005783"/>
    </source>
</evidence>
<dbReference type="InterPro" id="IPR007949">
    <property type="entry name" value="SDA1_MD"/>
</dbReference>
<dbReference type="WBParaSite" id="L893_g25589.t1">
    <property type="protein sequence ID" value="L893_g25589.t1"/>
    <property type="gene ID" value="L893_g25589"/>
</dbReference>
<dbReference type="GO" id="GO:0005730">
    <property type="term" value="C:nucleolus"/>
    <property type="evidence" value="ECO:0007669"/>
    <property type="project" value="UniProtKB-SubCell"/>
</dbReference>